<dbReference type="RefSeq" id="WP_093392049.1">
    <property type="nucleotide sequence ID" value="NZ_LT629736.1"/>
</dbReference>
<reference evidence="2" key="1">
    <citation type="submission" date="2016-10" db="EMBL/GenBank/DDBJ databases">
        <authorList>
            <person name="Varghese N."/>
            <person name="Submissions S."/>
        </authorList>
    </citation>
    <scope>NUCLEOTIDE SEQUENCE [LARGE SCALE GENOMIC DNA]</scope>
    <source>
        <strain evidence="2">NRRL B-51270</strain>
    </source>
</reference>
<dbReference type="EMBL" id="LT629736">
    <property type="protein sequence ID" value="SDS11008.1"/>
    <property type="molecule type" value="Genomic_DNA"/>
</dbReference>
<dbReference type="AlphaFoldDB" id="A0A1H1PIA7"/>
<gene>
    <name evidence="1" type="ORF">SAMN05216421_0924</name>
</gene>
<dbReference type="Proteomes" id="UP000243207">
    <property type="component" value="Chromosome I"/>
</dbReference>
<evidence type="ECO:0000313" key="2">
    <source>
        <dbReference type="Proteomes" id="UP000243207"/>
    </source>
</evidence>
<keyword evidence="2" id="KW-1185">Reference proteome</keyword>
<accession>A0A1H1PIA7</accession>
<evidence type="ECO:0000313" key="1">
    <source>
        <dbReference type="EMBL" id="SDS11008.1"/>
    </source>
</evidence>
<dbReference type="OrthoDB" id="6887556at2"/>
<organism evidence="1 2">
    <name type="scientific">Halopseudomonas xinjiangensis</name>
    <dbReference type="NCBI Taxonomy" id="487184"/>
    <lineage>
        <taxon>Bacteria</taxon>
        <taxon>Pseudomonadati</taxon>
        <taxon>Pseudomonadota</taxon>
        <taxon>Gammaproteobacteria</taxon>
        <taxon>Pseudomonadales</taxon>
        <taxon>Pseudomonadaceae</taxon>
        <taxon>Halopseudomonas</taxon>
    </lineage>
</organism>
<name>A0A1H1PIA7_9GAMM</name>
<sequence>MPLRNDYIQAVPIERGLFAVQLSDSGWSVADGPGIQMVSMSNLPAAGFHVPVRFDSREQAERAIITGPHEDFSTSRGSAWVKHCLSAGGAYEADYEQRRGPSDLSQRSG</sequence>
<protein>
    <submittedName>
        <fullName evidence="1">Uncharacterized protein</fullName>
    </submittedName>
</protein>
<proteinExistence type="predicted"/>